<keyword evidence="3 4" id="KW-0653">Protein transport</keyword>
<dbReference type="InterPro" id="IPR044034">
    <property type="entry name" value="NAC-like_UBA"/>
</dbReference>
<organism evidence="7 8">
    <name type="scientific">Methanoculleus taiwanensis</name>
    <dbReference type="NCBI Taxonomy" id="1550565"/>
    <lineage>
        <taxon>Archaea</taxon>
        <taxon>Methanobacteriati</taxon>
        <taxon>Methanobacteriota</taxon>
        <taxon>Stenosarchaea group</taxon>
        <taxon>Methanomicrobia</taxon>
        <taxon>Methanomicrobiales</taxon>
        <taxon>Methanomicrobiaceae</taxon>
        <taxon>Methanoculleus</taxon>
    </lineage>
</organism>
<comment type="subunit">
    <text evidence="4">Homodimer. Interacts with the ribosome. Binds ribosomal RNA.</text>
</comment>
<dbReference type="EMBL" id="LHQS01000004">
    <property type="protein sequence ID" value="RXE55131.1"/>
    <property type="molecule type" value="Genomic_DNA"/>
</dbReference>
<dbReference type="OrthoDB" id="53273at2157"/>
<dbReference type="InterPro" id="IPR038187">
    <property type="entry name" value="NAC_A/B_dom_sf"/>
</dbReference>
<dbReference type="CDD" id="cd14359">
    <property type="entry name" value="UBA_AeNAC"/>
    <property type="match status" value="1"/>
</dbReference>
<dbReference type="RefSeq" id="WP_128695024.1">
    <property type="nucleotide sequence ID" value="NZ_LHQS01000004.1"/>
</dbReference>
<evidence type="ECO:0000256" key="1">
    <source>
        <dbReference type="ARBA" id="ARBA00022448"/>
    </source>
</evidence>
<dbReference type="Gene3D" id="1.10.8.10">
    <property type="entry name" value="DNA helicase RuvA subunit, C-terminal domain"/>
    <property type="match status" value="1"/>
</dbReference>
<dbReference type="CDD" id="cd22054">
    <property type="entry name" value="NAC_NACA"/>
    <property type="match status" value="1"/>
</dbReference>
<evidence type="ECO:0000256" key="3">
    <source>
        <dbReference type="ARBA" id="ARBA00022927"/>
    </source>
</evidence>
<dbReference type="InterPro" id="IPR005231">
    <property type="entry name" value="NAC_arc"/>
</dbReference>
<feature type="domain" description="NAC-A/B" evidence="6">
    <location>
        <begin position="4"/>
        <end position="72"/>
    </location>
</feature>
<evidence type="ECO:0000259" key="6">
    <source>
        <dbReference type="PROSITE" id="PS51151"/>
    </source>
</evidence>
<keyword evidence="8" id="KW-1185">Reference proteome</keyword>
<evidence type="ECO:0000256" key="4">
    <source>
        <dbReference type="HAMAP-Rule" id="MF_00814"/>
    </source>
</evidence>
<dbReference type="Gene3D" id="2.20.70.30">
    <property type="entry name" value="Nascent polypeptide-associated complex domain"/>
    <property type="match status" value="1"/>
</dbReference>
<comment type="function">
    <text evidence="4">Contacts the emerging nascent chain on the ribosome.</text>
</comment>
<keyword evidence="2 4" id="KW-0694">RNA-binding</keyword>
<dbReference type="GO" id="GO:0003723">
    <property type="term" value="F:RNA binding"/>
    <property type="evidence" value="ECO:0007669"/>
    <property type="project" value="UniProtKB-UniRule"/>
</dbReference>
<dbReference type="NCBIfam" id="TIGR00264">
    <property type="entry name" value="archaeal-type nascent polypeptide-associated complex protein"/>
    <property type="match status" value="1"/>
</dbReference>
<protein>
    <recommendedName>
        <fullName evidence="4 5">Nascent polypeptide-associated complex protein</fullName>
    </recommendedName>
</protein>
<dbReference type="PROSITE" id="PS51151">
    <property type="entry name" value="NAC_AB"/>
    <property type="match status" value="1"/>
</dbReference>
<sequence>MFPNINPKKMKQMMKQMGMEMEQIEDVEKVVIYTPNGNYVFDNAEVVATKMQGVTTYQLTGDARFEEAAPEIPAEDVALVASQTGVTEEAARAALTETRGDIAEAILKLAQQ</sequence>
<dbReference type="Pfam" id="PF19026">
    <property type="entry name" value="UBA_HYPK"/>
    <property type="match status" value="1"/>
</dbReference>
<dbReference type="GO" id="GO:0015031">
    <property type="term" value="P:protein transport"/>
    <property type="evidence" value="ECO:0007669"/>
    <property type="project" value="UniProtKB-UniRule"/>
</dbReference>
<dbReference type="Pfam" id="PF01849">
    <property type="entry name" value="NAC"/>
    <property type="match status" value="1"/>
</dbReference>
<gene>
    <name evidence="4 7" type="primary">nac</name>
    <name evidence="7" type="ORF">ABH15_12965</name>
</gene>
<evidence type="ECO:0000313" key="8">
    <source>
        <dbReference type="Proteomes" id="UP000290932"/>
    </source>
</evidence>
<proteinExistence type="inferred from homology"/>
<dbReference type="Proteomes" id="UP000290932">
    <property type="component" value="Unassembled WGS sequence"/>
</dbReference>
<evidence type="ECO:0000256" key="2">
    <source>
        <dbReference type="ARBA" id="ARBA00022884"/>
    </source>
</evidence>
<dbReference type="SUPFAM" id="SSF46934">
    <property type="entry name" value="UBA-like"/>
    <property type="match status" value="1"/>
</dbReference>
<reference evidence="7 8" key="1">
    <citation type="journal article" date="2015" name="Int. J. Syst. Evol. Microbiol.">
        <title>Methanoculleus taiwanensis sp. nov., a methanogen isolated from deep marine sediment at the deformation front area near Taiwan.</title>
        <authorList>
            <person name="Weng C.Y."/>
            <person name="Chen S.C."/>
            <person name="Lai M.C."/>
            <person name="Wu S.Y."/>
            <person name="Lin S."/>
            <person name="Yang T.F."/>
            <person name="Chen P.C."/>
        </authorList>
    </citation>
    <scope>NUCLEOTIDE SEQUENCE [LARGE SCALE GENOMIC DNA]</scope>
    <source>
        <strain evidence="7 8">CYW4</strain>
    </source>
</reference>
<name>A0A498GVU8_9EURY</name>
<dbReference type="AlphaFoldDB" id="A0A498GVU8"/>
<evidence type="ECO:0000256" key="5">
    <source>
        <dbReference type="NCBIfam" id="TIGR00264"/>
    </source>
</evidence>
<keyword evidence="1 4" id="KW-0813">Transport</keyword>
<evidence type="ECO:0000313" key="7">
    <source>
        <dbReference type="EMBL" id="RXE55131.1"/>
    </source>
</evidence>
<comment type="similarity">
    <text evidence="4">Belongs to the NAC-alpha family.</text>
</comment>
<dbReference type="InterPro" id="IPR009060">
    <property type="entry name" value="UBA-like_sf"/>
</dbReference>
<dbReference type="HAMAP" id="MF_00814">
    <property type="entry name" value="NAC_arch"/>
    <property type="match status" value="1"/>
</dbReference>
<accession>A0A498GVU8</accession>
<dbReference type="SMART" id="SM01407">
    <property type="entry name" value="NAC"/>
    <property type="match status" value="1"/>
</dbReference>
<comment type="caution">
    <text evidence="7">The sequence shown here is derived from an EMBL/GenBank/DDBJ whole genome shotgun (WGS) entry which is preliminary data.</text>
</comment>
<dbReference type="InterPro" id="IPR002715">
    <property type="entry name" value="Nas_poly-pep-assoc_cplx_dom"/>
</dbReference>